<feature type="non-terminal residue" evidence="2">
    <location>
        <position position="1"/>
    </location>
</feature>
<name>A0ABD0LU84_9CAEN</name>
<protein>
    <submittedName>
        <fullName evidence="2">Uncharacterized protein</fullName>
    </submittedName>
</protein>
<reference evidence="2 3" key="1">
    <citation type="journal article" date="2023" name="Sci. Data">
        <title>Genome assembly of the Korean intertidal mud-creeper Batillaria attramentaria.</title>
        <authorList>
            <person name="Patra A.K."/>
            <person name="Ho P.T."/>
            <person name="Jun S."/>
            <person name="Lee S.J."/>
            <person name="Kim Y."/>
            <person name="Won Y.J."/>
        </authorList>
    </citation>
    <scope>NUCLEOTIDE SEQUENCE [LARGE SCALE GENOMIC DNA]</scope>
    <source>
        <strain evidence="2">Wonlab-2016</strain>
    </source>
</reference>
<evidence type="ECO:0000313" key="2">
    <source>
        <dbReference type="EMBL" id="KAK7502806.1"/>
    </source>
</evidence>
<dbReference type="AlphaFoldDB" id="A0ABD0LU84"/>
<sequence length="63" mass="6849">NQTQVLSNATDSPHPVLSVVRSVVTFIPLGSRQANGKMSQRQNTHNARDVLPTAKILHAESTE</sequence>
<organism evidence="2 3">
    <name type="scientific">Batillaria attramentaria</name>
    <dbReference type="NCBI Taxonomy" id="370345"/>
    <lineage>
        <taxon>Eukaryota</taxon>
        <taxon>Metazoa</taxon>
        <taxon>Spiralia</taxon>
        <taxon>Lophotrochozoa</taxon>
        <taxon>Mollusca</taxon>
        <taxon>Gastropoda</taxon>
        <taxon>Caenogastropoda</taxon>
        <taxon>Sorbeoconcha</taxon>
        <taxon>Cerithioidea</taxon>
        <taxon>Batillariidae</taxon>
        <taxon>Batillaria</taxon>
    </lineage>
</organism>
<evidence type="ECO:0000256" key="1">
    <source>
        <dbReference type="SAM" id="MobiDB-lite"/>
    </source>
</evidence>
<dbReference type="Proteomes" id="UP001519460">
    <property type="component" value="Unassembled WGS sequence"/>
</dbReference>
<feature type="region of interest" description="Disordered" evidence="1">
    <location>
        <begin position="34"/>
        <end position="63"/>
    </location>
</feature>
<feature type="non-terminal residue" evidence="2">
    <location>
        <position position="63"/>
    </location>
</feature>
<gene>
    <name evidence="2" type="ORF">BaRGS_00006056</name>
</gene>
<evidence type="ECO:0000313" key="3">
    <source>
        <dbReference type="Proteomes" id="UP001519460"/>
    </source>
</evidence>
<proteinExistence type="predicted"/>
<feature type="compositionally biased region" description="Polar residues" evidence="1">
    <location>
        <begin position="34"/>
        <end position="45"/>
    </location>
</feature>
<accession>A0ABD0LU84</accession>
<keyword evidence="3" id="KW-1185">Reference proteome</keyword>
<dbReference type="EMBL" id="JACVVK020000024">
    <property type="protein sequence ID" value="KAK7502806.1"/>
    <property type="molecule type" value="Genomic_DNA"/>
</dbReference>
<comment type="caution">
    <text evidence="2">The sequence shown here is derived from an EMBL/GenBank/DDBJ whole genome shotgun (WGS) entry which is preliminary data.</text>
</comment>